<feature type="region of interest" description="Disordered" evidence="1">
    <location>
        <begin position="1"/>
        <end position="30"/>
    </location>
</feature>
<feature type="region of interest" description="Disordered" evidence="1">
    <location>
        <begin position="54"/>
        <end position="77"/>
    </location>
</feature>
<sequence length="97" mass="11284">MAEDNPEGEALHKPKITGQVNREHHRWPDGSVSQRWLDRWTLPDGREVYEDYLVDGPFGKNPPKKLFDPLNTNPDDKSQQALKTEYTELAQKLKQNK</sequence>
<dbReference type="Proteomes" id="UP000178565">
    <property type="component" value="Unassembled WGS sequence"/>
</dbReference>
<evidence type="ECO:0000313" key="2">
    <source>
        <dbReference type="EMBL" id="OGE42845.1"/>
    </source>
</evidence>
<dbReference type="EMBL" id="MFDM01000020">
    <property type="protein sequence ID" value="OGE42845.1"/>
    <property type="molecule type" value="Genomic_DNA"/>
</dbReference>
<name>A0A1F5KPW3_9BACT</name>
<evidence type="ECO:0000313" key="3">
    <source>
        <dbReference type="Proteomes" id="UP000178565"/>
    </source>
</evidence>
<protein>
    <submittedName>
        <fullName evidence="2">Uncharacterized protein</fullName>
    </submittedName>
</protein>
<accession>A0A1F5KPW3</accession>
<organism evidence="2 3">
    <name type="scientific">Candidatus Daviesbacteria bacterium RIFCSPLOWO2_01_FULL_39_12</name>
    <dbReference type="NCBI Taxonomy" id="1797785"/>
    <lineage>
        <taxon>Bacteria</taxon>
        <taxon>Candidatus Daviesiibacteriota</taxon>
    </lineage>
</organism>
<dbReference type="AlphaFoldDB" id="A0A1F5KPW3"/>
<comment type="caution">
    <text evidence="2">The sequence shown here is derived from an EMBL/GenBank/DDBJ whole genome shotgun (WGS) entry which is preliminary data.</text>
</comment>
<dbReference type="STRING" id="1797785.A3B45_01225"/>
<reference evidence="2 3" key="1">
    <citation type="journal article" date="2016" name="Nat. Commun.">
        <title>Thousands of microbial genomes shed light on interconnected biogeochemical processes in an aquifer system.</title>
        <authorList>
            <person name="Anantharaman K."/>
            <person name="Brown C.T."/>
            <person name="Hug L.A."/>
            <person name="Sharon I."/>
            <person name="Castelle C.J."/>
            <person name="Probst A.J."/>
            <person name="Thomas B.C."/>
            <person name="Singh A."/>
            <person name="Wilkins M.J."/>
            <person name="Karaoz U."/>
            <person name="Brodie E.L."/>
            <person name="Williams K.H."/>
            <person name="Hubbard S.S."/>
            <person name="Banfield J.F."/>
        </authorList>
    </citation>
    <scope>NUCLEOTIDE SEQUENCE [LARGE SCALE GENOMIC DNA]</scope>
</reference>
<gene>
    <name evidence="2" type="ORF">A3B45_01225</name>
</gene>
<evidence type="ECO:0000256" key="1">
    <source>
        <dbReference type="SAM" id="MobiDB-lite"/>
    </source>
</evidence>
<proteinExistence type="predicted"/>